<sequence>MSLGLLEHLYVEDLVTAMVEVAEMVVMVATVVAKTMAIEVDTLEAAIMAVEEVVEEAVVFSVTSLVPLIGIVPKVKGTAAEVVDILMDFKSRSMTTIGAFTGIVIVHTTLEAATATTMATTALSITVDVSTTSVAIAFTLGKLPSKSEGDGDGGDRYSDGDGRRDHSGLGGGGDCYKCGEDGHYASEWTNCVWLYFLATKLVEENFPSLLLCK</sequence>
<dbReference type="EMBL" id="JACXVP010000002">
    <property type="protein sequence ID" value="KAG5622540.1"/>
    <property type="molecule type" value="Genomic_DNA"/>
</dbReference>
<comment type="caution">
    <text evidence="3">The sequence shown here is derived from an EMBL/GenBank/DDBJ whole genome shotgun (WGS) entry which is preliminary data.</text>
</comment>
<dbReference type="AlphaFoldDB" id="A0A9J6AE35"/>
<dbReference type="InterPro" id="IPR001878">
    <property type="entry name" value="Znf_CCHC"/>
</dbReference>
<evidence type="ECO:0000313" key="4">
    <source>
        <dbReference type="Proteomes" id="UP000824120"/>
    </source>
</evidence>
<protein>
    <recommendedName>
        <fullName evidence="2">CCHC-type domain-containing protein</fullName>
    </recommendedName>
</protein>
<reference evidence="3 4" key="1">
    <citation type="submission" date="2020-09" db="EMBL/GenBank/DDBJ databases">
        <title>De no assembly of potato wild relative species, Solanum commersonii.</title>
        <authorList>
            <person name="Cho K."/>
        </authorList>
    </citation>
    <scope>NUCLEOTIDE SEQUENCE [LARGE SCALE GENOMIC DNA]</scope>
    <source>
        <strain evidence="3">LZ3.2</strain>
        <tissue evidence="3">Leaf</tissue>
    </source>
</reference>
<name>A0A9J6AE35_SOLCO</name>
<dbReference type="GO" id="GO:0003676">
    <property type="term" value="F:nucleic acid binding"/>
    <property type="evidence" value="ECO:0007669"/>
    <property type="project" value="InterPro"/>
</dbReference>
<keyword evidence="1" id="KW-0479">Metal-binding</keyword>
<organism evidence="3 4">
    <name type="scientific">Solanum commersonii</name>
    <name type="common">Commerson's wild potato</name>
    <name type="synonym">Commerson's nightshade</name>
    <dbReference type="NCBI Taxonomy" id="4109"/>
    <lineage>
        <taxon>Eukaryota</taxon>
        <taxon>Viridiplantae</taxon>
        <taxon>Streptophyta</taxon>
        <taxon>Embryophyta</taxon>
        <taxon>Tracheophyta</taxon>
        <taxon>Spermatophyta</taxon>
        <taxon>Magnoliopsida</taxon>
        <taxon>eudicotyledons</taxon>
        <taxon>Gunneridae</taxon>
        <taxon>Pentapetalae</taxon>
        <taxon>asterids</taxon>
        <taxon>lamiids</taxon>
        <taxon>Solanales</taxon>
        <taxon>Solanaceae</taxon>
        <taxon>Solanoideae</taxon>
        <taxon>Solaneae</taxon>
        <taxon>Solanum</taxon>
    </lineage>
</organism>
<accession>A0A9J6AE35</accession>
<feature type="domain" description="CCHC-type" evidence="2">
    <location>
        <begin position="175"/>
        <end position="187"/>
    </location>
</feature>
<dbReference type="PROSITE" id="PS50158">
    <property type="entry name" value="ZF_CCHC"/>
    <property type="match status" value="1"/>
</dbReference>
<gene>
    <name evidence="3" type="ORF">H5410_007758</name>
</gene>
<evidence type="ECO:0000259" key="2">
    <source>
        <dbReference type="PROSITE" id="PS50158"/>
    </source>
</evidence>
<dbReference type="GO" id="GO:0008270">
    <property type="term" value="F:zinc ion binding"/>
    <property type="evidence" value="ECO:0007669"/>
    <property type="project" value="UniProtKB-KW"/>
</dbReference>
<evidence type="ECO:0000313" key="3">
    <source>
        <dbReference type="EMBL" id="KAG5622540.1"/>
    </source>
</evidence>
<keyword evidence="4" id="KW-1185">Reference proteome</keyword>
<keyword evidence="1" id="KW-0862">Zinc</keyword>
<proteinExistence type="predicted"/>
<dbReference type="Proteomes" id="UP000824120">
    <property type="component" value="Chromosome 2"/>
</dbReference>
<keyword evidence="1" id="KW-0863">Zinc-finger</keyword>
<evidence type="ECO:0000256" key="1">
    <source>
        <dbReference type="PROSITE-ProRule" id="PRU00047"/>
    </source>
</evidence>